<evidence type="ECO:0000256" key="1">
    <source>
        <dbReference type="SAM" id="SignalP"/>
    </source>
</evidence>
<accession>A0A2N4TY60</accession>
<gene>
    <name evidence="2" type="ORF">C0Q88_08105</name>
</gene>
<reference evidence="2 3" key="1">
    <citation type="submission" date="2017-12" db="EMBL/GenBank/DDBJ databases">
        <title>Draft genome sequence of Ralstonia pickettii 52.</title>
        <authorList>
            <person name="Zheng B."/>
        </authorList>
    </citation>
    <scope>NUCLEOTIDE SEQUENCE [LARGE SCALE GENOMIC DNA]</scope>
    <source>
        <strain evidence="2 3">52</strain>
    </source>
</reference>
<dbReference type="Proteomes" id="UP000234456">
    <property type="component" value="Unassembled WGS sequence"/>
</dbReference>
<dbReference type="OrthoDB" id="8906462at2"/>
<dbReference type="EMBL" id="PKQE01000001">
    <property type="protein sequence ID" value="PLC44630.1"/>
    <property type="molecule type" value="Genomic_DNA"/>
</dbReference>
<dbReference type="AlphaFoldDB" id="A0A2N4TY60"/>
<name>A0A2N4TY60_RALPI</name>
<feature type="chain" id="PRO_5014613324" description="DUF2845 domain-containing protein" evidence="1">
    <location>
        <begin position="23"/>
        <end position="101"/>
    </location>
</feature>
<dbReference type="Pfam" id="PF11006">
    <property type="entry name" value="DUF2845"/>
    <property type="match status" value="1"/>
</dbReference>
<proteinExistence type="predicted"/>
<comment type="caution">
    <text evidence="2">The sequence shown here is derived from an EMBL/GenBank/DDBJ whole genome shotgun (WGS) entry which is preliminary data.</text>
</comment>
<dbReference type="RefSeq" id="WP_102065039.1">
    <property type="nucleotide sequence ID" value="NZ_PKQE01000001.1"/>
</dbReference>
<evidence type="ECO:0008006" key="4">
    <source>
        <dbReference type="Google" id="ProtNLM"/>
    </source>
</evidence>
<sequence length="101" mass="10950">MKTATLTCAALALALATLSAHAETLRCGTGYIVKAGDNKADVLQNCGEPVMRDTFCSASRNDSSCGNVEEWTYNPGPGQFMTTLRFVEGRLQSIRYGNRVR</sequence>
<feature type="signal peptide" evidence="1">
    <location>
        <begin position="1"/>
        <end position="22"/>
    </location>
</feature>
<evidence type="ECO:0000313" key="3">
    <source>
        <dbReference type="Proteomes" id="UP000234456"/>
    </source>
</evidence>
<evidence type="ECO:0000313" key="2">
    <source>
        <dbReference type="EMBL" id="PLC44630.1"/>
    </source>
</evidence>
<protein>
    <recommendedName>
        <fullName evidence="4">DUF2845 domain-containing protein</fullName>
    </recommendedName>
</protein>
<keyword evidence="1" id="KW-0732">Signal</keyword>
<organism evidence="2 3">
    <name type="scientific">Ralstonia pickettii</name>
    <name type="common">Burkholderia pickettii</name>
    <dbReference type="NCBI Taxonomy" id="329"/>
    <lineage>
        <taxon>Bacteria</taxon>
        <taxon>Pseudomonadati</taxon>
        <taxon>Pseudomonadota</taxon>
        <taxon>Betaproteobacteria</taxon>
        <taxon>Burkholderiales</taxon>
        <taxon>Burkholderiaceae</taxon>
        <taxon>Ralstonia</taxon>
    </lineage>
</organism>
<dbReference type="InterPro" id="IPR021268">
    <property type="entry name" value="DUF2845"/>
</dbReference>